<evidence type="ECO:0000313" key="2">
    <source>
        <dbReference type="EMBL" id="KAK7493310.1"/>
    </source>
</evidence>
<keyword evidence="3" id="KW-1185">Reference proteome</keyword>
<evidence type="ECO:0000256" key="1">
    <source>
        <dbReference type="SAM" id="SignalP"/>
    </source>
</evidence>
<gene>
    <name evidence="2" type="ORF">BaRGS_00015436</name>
</gene>
<keyword evidence="1" id="KW-0732">Signal</keyword>
<name>A0ABD0L1G7_9CAEN</name>
<accession>A0ABD0L1G7</accession>
<dbReference type="EMBL" id="JACVVK020000094">
    <property type="protein sequence ID" value="KAK7493310.1"/>
    <property type="molecule type" value="Genomic_DNA"/>
</dbReference>
<reference evidence="2 3" key="1">
    <citation type="journal article" date="2023" name="Sci. Data">
        <title>Genome assembly of the Korean intertidal mud-creeper Batillaria attramentaria.</title>
        <authorList>
            <person name="Patra A.K."/>
            <person name="Ho P.T."/>
            <person name="Jun S."/>
            <person name="Lee S.J."/>
            <person name="Kim Y."/>
            <person name="Won Y.J."/>
        </authorList>
    </citation>
    <scope>NUCLEOTIDE SEQUENCE [LARGE SCALE GENOMIC DNA]</scope>
    <source>
        <strain evidence="2">Wonlab-2016</strain>
    </source>
</reference>
<comment type="caution">
    <text evidence="2">The sequence shown here is derived from an EMBL/GenBank/DDBJ whole genome shotgun (WGS) entry which is preliminary data.</text>
</comment>
<sequence length="120" mass="12633">MKVVFCAVLFVVMLAACQGRVGMPCTMKEQCAADECCQIINIVVASKKRQALVDQPPGGAGTCQPYKPEGAYCESFETMNGFCGCAEGLQCQTIHVGTGGAPGGKRGALPPGWEERCIKV</sequence>
<dbReference type="AlphaFoldDB" id="A0ABD0L1G7"/>
<organism evidence="2 3">
    <name type="scientific">Batillaria attramentaria</name>
    <dbReference type="NCBI Taxonomy" id="370345"/>
    <lineage>
        <taxon>Eukaryota</taxon>
        <taxon>Metazoa</taxon>
        <taxon>Spiralia</taxon>
        <taxon>Lophotrochozoa</taxon>
        <taxon>Mollusca</taxon>
        <taxon>Gastropoda</taxon>
        <taxon>Caenogastropoda</taxon>
        <taxon>Sorbeoconcha</taxon>
        <taxon>Cerithioidea</taxon>
        <taxon>Batillariidae</taxon>
        <taxon>Batillaria</taxon>
    </lineage>
</organism>
<dbReference type="PROSITE" id="PS51257">
    <property type="entry name" value="PROKAR_LIPOPROTEIN"/>
    <property type="match status" value="1"/>
</dbReference>
<feature type="chain" id="PRO_5044844813" evidence="1">
    <location>
        <begin position="20"/>
        <end position="120"/>
    </location>
</feature>
<dbReference type="Proteomes" id="UP001519460">
    <property type="component" value="Unassembled WGS sequence"/>
</dbReference>
<feature type="signal peptide" evidence="1">
    <location>
        <begin position="1"/>
        <end position="19"/>
    </location>
</feature>
<dbReference type="Gene3D" id="2.10.80.10">
    <property type="entry name" value="Lipase, subunit A"/>
    <property type="match status" value="1"/>
</dbReference>
<evidence type="ECO:0000313" key="3">
    <source>
        <dbReference type="Proteomes" id="UP001519460"/>
    </source>
</evidence>
<protein>
    <submittedName>
        <fullName evidence="2">Uncharacterized protein</fullName>
    </submittedName>
</protein>
<proteinExistence type="predicted"/>